<dbReference type="HAMAP" id="MF_00385">
    <property type="entry name" value="Ribosomal_bS16"/>
    <property type="match status" value="1"/>
</dbReference>
<dbReference type="Gene3D" id="3.30.1320.10">
    <property type="match status" value="1"/>
</dbReference>
<dbReference type="PANTHER" id="PTHR12919:SF33">
    <property type="entry name" value="30S RIBOSOMAL S16-LIKE PROTEIN"/>
    <property type="match status" value="1"/>
</dbReference>
<dbReference type="eggNOG" id="KOG3419">
    <property type="taxonomic scope" value="Eukaryota"/>
</dbReference>
<sequence length="122" mass="13427">MVVSIRLARLGCTHNPFYRVVVTDSKAARDGKNIEVLGYYNPIAAKDDEKRVSIKLERVKYWLSVGAQPSEPVETLLFRAGLPVKRKGGAFDNYPDQPANANDKEVDGISPEAVLSIGLQVN</sequence>
<dbReference type="STRING" id="3827.A0A1S2XXY0"/>
<comment type="similarity">
    <text evidence="2">Belongs to the bacterial ribosomal protein bS16 family.</text>
</comment>
<dbReference type="GO" id="GO:0015935">
    <property type="term" value="C:small ribosomal subunit"/>
    <property type="evidence" value="ECO:0007669"/>
    <property type="project" value="TreeGrafter"/>
</dbReference>
<evidence type="ECO:0000313" key="5">
    <source>
        <dbReference type="Proteomes" id="UP000087171"/>
    </source>
</evidence>
<evidence type="ECO:0000256" key="3">
    <source>
        <dbReference type="ARBA" id="ARBA00022980"/>
    </source>
</evidence>
<evidence type="ECO:0000313" key="6">
    <source>
        <dbReference type="RefSeq" id="XP_004495399.1"/>
    </source>
</evidence>
<dbReference type="InterPro" id="IPR023803">
    <property type="entry name" value="Ribosomal_bS16_dom_sf"/>
</dbReference>
<dbReference type="RefSeq" id="XP_004495399.1">
    <property type="nucleotide sequence ID" value="XM_004495342.3"/>
</dbReference>
<keyword evidence="4" id="KW-0687">Ribonucleoprotein</keyword>
<protein>
    <submittedName>
        <fullName evidence="6">30S ribosomal protein S16-1, chloroplastic-like</fullName>
    </submittedName>
</protein>
<dbReference type="GO" id="GO:0005739">
    <property type="term" value="C:mitochondrion"/>
    <property type="evidence" value="ECO:0007669"/>
    <property type="project" value="GOC"/>
</dbReference>
<dbReference type="SUPFAM" id="SSF54565">
    <property type="entry name" value="Ribosomal protein S16"/>
    <property type="match status" value="1"/>
</dbReference>
<comment type="subcellular location">
    <subcellularLocation>
        <location evidence="1">Plastid</location>
        <location evidence="1">Chloroplast</location>
    </subcellularLocation>
</comment>
<dbReference type="GO" id="GO:0009507">
    <property type="term" value="C:chloroplast"/>
    <property type="evidence" value="ECO:0007669"/>
    <property type="project" value="UniProtKB-SubCell"/>
</dbReference>
<reference evidence="5" key="1">
    <citation type="journal article" date="2013" name="Nat. Biotechnol.">
        <title>Draft genome sequence of chickpea (Cicer arietinum) provides a resource for trait improvement.</title>
        <authorList>
            <person name="Varshney R.K."/>
            <person name="Song C."/>
            <person name="Saxena R.K."/>
            <person name="Azam S."/>
            <person name="Yu S."/>
            <person name="Sharpe A.G."/>
            <person name="Cannon S."/>
            <person name="Baek J."/>
            <person name="Rosen B.D."/>
            <person name="Tar'an B."/>
            <person name="Millan T."/>
            <person name="Zhang X."/>
            <person name="Ramsay L.D."/>
            <person name="Iwata A."/>
            <person name="Wang Y."/>
            <person name="Nelson W."/>
            <person name="Farmer A.D."/>
            <person name="Gaur P.M."/>
            <person name="Soderlund C."/>
            <person name="Penmetsa R.V."/>
            <person name="Xu C."/>
            <person name="Bharti A.K."/>
            <person name="He W."/>
            <person name="Winter P."/>
            <person name="Zhao S."/>
            <person name="Hane J.K."/>
            <person name="Carrasquilla-Garcia N."/>
            <person name="Condie J.A."/>
            <person name="Upadhyaya H.D."/>
            <person name="Luo M.C."/>
            <person name="Thudi M."/>
            <person name="Gowda C.L."/>
            <person name="Singh N.P."/>
            <person name="Lichtenzveig J."/>
            <person name="Gali K.K."/>
            <person name="Rubio J."/>
            <person name="Nadarajan N."/>
            <person name="Dolezel J."/>
            <person name="Bansal K.C."/>
            <person name="Xu X."/>
            <person name="Edwards D."/>
            <person name="Zhang G."/>
            <person name="Kahl G."/>
            <person name="Gil J."/>
            <person name="Singh K.B."/>
            <person name="Datta S.K."/>
            <person name="Jackson S.A."/>
            <person name="Wang J."/>
            <person name="Cook D.R."/>
        </authorList>
    </citation>
    <scope>NUCLEOTIDE SEQUENCE [LARGE SCALE GENOMIC DNA]</scope>
    <source>
        <strain evidence="5">cv. CDC Frontier</strain>
    </source>
</reference>
<dbReference type="PaxDb" id="3827-XP_004495399.1"/>
<dbReference type="OrthoDB" id="407221at2759"/>
<dbReference type="PANTHER" id="PTHR12919">
    <property type="entry name" value="30S RIBOSOMAL PROTEIN S16"/>
    <property type="match status" value="1"/>
</dbReference>
<evidence type="ECO:0000256" key="1">
    <source>
        <dbReference type="ARBA" id="ARBA00004229"/>
    </source>
</evidence>
<accession>A0A1S2XXY0</accession>
<dbReference type="Pfam" id="PF00886">
    <property type="entry name" value="Ribosomal_S16"/>
    <property type="match status" value="1"/>
</dbReference>
<keyword evidence="5" id="KW-1185">Reference proteome</keyword>
<evidence type="ECO:0000256" key="2">
    <source>
        <dbReference type="ARBA" id="ARBA00006668"/>
    </source>
</evidence>
<organism evidence="5 6">
    <name type="scientific">Cicer arietinum</name>
    <name type="common">Chickpea</name>
    <name type="synonym">Garbanzo</name>
    <dbReference type="NCBI Taxonomy" id="3827"/>
    <lineage>
        <taxon>Eukaryota</taxon>
        <taxon>Viridiplantae</taxon>
        <taxon>Streptophyta</taxon>
        <taxon>Embryophyta</taxon>
        <taxon>Tracheophyta</taxon>
        <taxon>Spermatophyta</taxon>
        <taxon>Magnoliopsida</taxon>
        <taxon>eudicotyledons</taxon>
        <taxon>Gunneridae</taxon>
        <taxon>Pentapetalae</taxon>
        <taxon>rosids</taxon>
        <taxon>fabids</taxon>
        <taxon>Fabales</taxon>
        <taxon>Fabaceae</taxon>
        <taxon>Papilionoideae</taxon>
        <taxon>50 kb inversion clade</taxon>
        <taxon>NPAAA clade</taxon>
        <taxon>Hologalegina</taxon>
        <taxon>IRL clade</taxon>
        <taxon>Cicereae</taxon>
        <taxon>Cicer</taxon>
    </lineage>
</organism>
<keyword evidence="3" id="KW-0689">Ribosomal protein</keyword>
<dbReference type="GO" id="GO:0003735">
    <property type="term" value="F:structural constituent of ribosome"/>
    <property type="evidence" value="ECO:0007669"/>
    <property type="project" value="InterPro"/>
</dbReference>
<evidence type="ECO:0000256" key="4">
    <source>
        <dbReference type="ARBA" id="ARBA00023274"/>
    </source>
</evidence>
<reference evidence="6" key="2">
    <citation type="submission" date="2025-08" db="UniProtKB">
        <authorList>
            <consortium name="RefSeq"/>
        </authorList>
    </citation>
    <scope>IDENTIFICATION</scope>
    <source>
        <tissue evidence="6">Etiolated seedlings</tissue>
    </source>
</reference>
<dbReference type="AlphaFoldDB" id="A0A1S2XXY0"/>
<dbReference type="GeneID" id="101513779"/>
<dbReference type="GO" id="GO:0032543">
    <property type="term" value="P:mitochondrial translation"/>
    <property type="evidence" value="ECO:0007669"/>
    <property type="project" value="TreeGrafter"/>
</dbReference>
<proteinExistence type="inferred from homology"/>
<dbReference type="NCBIfam" id="TIGR00002">
    <property type="entry name" value="S16"/>
    <property type="match status" value="1"/>
</dbReference>
<name>A0A1S2XXY0_CICAR</name>
<gene>
    <name evidence="6" type="primary">LOC101513779</name>
</gene>
<dbReference type="Proteomes" id="UP000087171">
    <property type="component" value="Chromosome Ca4"/>
</dbReference>
<dbReference type="InterPro" id="IPR000307">
    <property type="entry name" value="Ribosomal_bS16"/>
</dbReference>
<dbReference type="KEGG" id="cam:101513779"/>